<dbReference type="RefSeq" id="WP_106529876.1">
    <property type="nucleotide sequence ID" value="NZ_PYAW01000004.1"/>
</dbReference>
<dbReference type="PIRSF" id="PIRSF018250">
    <property type="entry name" value="Saccharopine_DH_Lys"/>
    <property type="match status" value="1"/>
</dbReference>
<dbReference type="InterPro" id="IPR051168">
    <property type="entry name" value="AASS"/>
</dbReference>
<feature type="domain" description="Alanine dehydrogenase/pyridine nucleotide transhydrogenase N-terminal" evidence="6">
    <location>
        <begin position="8"/>
        <end position="140"/>
    </location>
</feature>
<dbReference type="Proteomes" id="UP000240971">
    <property type="component" value="Unassembled WGS sequence"/>
</dbReference>
<evidence type="ECO:0000256" key="5">
    <source>
        <dbReference type="PIRSR" id="PIRSR018250-3"/>
    </source>
</evidence>
<dbReference type="PANTHER" id="PTHR11133">
    <property type="entry name" value="SACCHAROPINE DEHYDROGENASE"/>
    <property type="match status" value="1"/>
</dbReference>
<feature type="active site" description="Proton donor" evidence="4">
    <location>
        <position position="94"/>
    </location>
</feature>
<dbReference type="InterPro" id="IPR027281">
    <property type="entry name" value="Lys1"/>
</dbReference>
<dbReference type="OrthoDB" id="1141481at2"/>
<dbReference type="EMBL" id="PYAW01000004">
    <property type="protein sequence ID" value="PSL45552.1"/>
    <property type="molecule type" value="Genomic_DNA"/>
</dbReference>
<accession>A0A2P8HH52</accession>
<feature type="active site" description="Proton acceptor" evidence="4">
    <location>
        <position position="76"/>
    </location>
</feature>
<reference evidence="7 8" key="1">
    <citation type="submission" date="2018-03" db="EMBL/GenBank/DDBJ databases">
        <title>Genomic Encyclopedia of Archaeal and Bacterial Type Strains, Phase II (KMG-II): from individual species to whole genera.</title>
        <authorList>
            <person name="Goeker M."/>
        </authorList>
    </citation>
    <scope>NUCLEOTIDE SEQUENCE [LARGE SCALE GENOMIC DNA]</scope>
    <source>
        <strain evidence="7 8">DSM 24859</strain>
    </source>
</reference>
<keyword evidence="2" id="KW-0560">Oxidoreductase</keyword>
<evidence type="ECO:0000256" key="1">
    <source>
        <dbReference type="ARBA" id="ARBA00005689"/>
    </source>
</evidence>
<dbReference type="SUPFAM" id="SSF52283">
    <property type="entry name" value="Formate/glycerate dehydrogenase catalytic domain-like"/>
    <property type="match status" value="1"/>
</dbReference>
<dbReference type="Pfam" id="PF05222">
    <property type="entry name" value="AlaDh_PNT_N"/>
    <property type="match status" value="1"/>
</dbReference>
<dbReference type="GO" id="GO:0004754">
    <property type="term" value="F:saccharopine dehydrogenase (NAD+, L-lysine-forming) activity"/>
    <property type="evidence" value="ECO:0007669"/>
    <property type="project" value="InterPro"/>
</dbReference>
<keyword evidence="8" id="KW-1185">Reference proteome</keyword>
<proteinExistence type="inferred from homology"/>
<sequence length="403" mass="45930">MENTIHIGLIREEKHPHDNRVAFTPKQCQWIMHHFPQTQIYVAPSPHRCFRDEEYEKAGAQLQEDLSHCSLLLGIKEVPAEKLIAHKTYLFFSHTKKKQPHNQHLLQTILKKKISLIDYECLVHPDGQRILGFGFFAGVVGAHNGLQAFGKKTGAYNFKPVHTCHDFQELITHYFGIKLPPMKIVITGSGRVAAGALEIMGLLGIKYLPPEEYLVNEYAYPVYTQLKAGELYLRKHDKTYSRSDFHAHPENYECRFLPYVTGTDILMNGIYWDHNIPPLFNANDLKKDNFHIQVIADITDDTHGSIPCNLGDSTIEDPVYGVIKETMEQTAPYLPGTVDMMCISNLPNELPRDASQYFGDQLMKYVFEELLKPQSEMIRNATIAANGALTDKFSYLEDYVNGS</sequence>
<keyword evidence="3 5" id="KW-0520">NAD</keyword>
<evidence type="ECO:0000313" key="8">
    <source>
        <dbReference type="Proteomes" id="UP000240971"/>
    </source>
</evidence>
<feature type="binding site" evidence="5">
    <location>
        <begin position="343"/>
        <end position="346"/>
    </location>
    <ligand>
        <name>NAD(+)</name>
        <dbReference type="ChEBI" id="CHEBI:57540"/>
    </ligand>
</feature>
<dbReference type="GO" id="GO:0005737">
    <property type="term" value="C:cytoplasm"/>
    <property type="evidence" value="ECO:0007669"/>
    <property type="project" value="TreeGrafter"/>
</dbReference>
<dbReference type="SMART" id="SM01003">
    <property type="entry name" value="AlaDh_PNT_N"/>
    <property type="match status" value="1"/>
</dbReference>
<gene>
    <name evidence="7" type="ORF">CLV51_104257</name>
</gene>
<comment type="caution">
    <text evidence="7">The sequence shown here is derived from an EMBL/GenBank/DDBJ whole genome shotgun (WGS) entry which is preliminary data.</text>
</comment>
<feature type="binding site" evidence="5">
    <location>
        <position position="271"/>
    </location>
    <ligand>
        <name>NAD(+)</name>
        <dbReference type="ChEBI" id="CHEBI:57540"/>
    </ligand>
</feature>
<evidence type="ECO:0000256" key="2">
    <source>
        <dbReference type="ARBA" id="ARBA00023002"/>
    </source>
</evidence>
<dbReference type="GO" id="GO:0019878">
    <property type="term" value="P:lysine biosynthetic process via aminoadipic acid"/>
    <property type="evidence" value="ECO:0007669"/>
    <property type="project" value="TreeGrafter"/>
</dbReference>
<feature type="binding site" evidence="5">
    <location>
        <begin position="190"/>
        <end position="191"/>
    </location>
    <ligand>
        <name>NAD(+)</name>
        <dbReference type="ChEBI" id="CHEBI:57540"/>
    </ligand>
</feature>
<dbReference type="Gene3D" id="3.40.50.720">
    <property type="entry name" value="NAD(P)-binding Rossmann-like Domain"/>
    <property type="match status" value="2"/>
</dbReference>
<dbReference type="InterPro" id="IPR007886">
    <property type="entry name" value="AlaDH/PNT_N"/>
</dbReference>
<organism evidence="7 8">
    <name type="scientific">Chitinophaga niastensis</name>
    <dbReference type="NCBI Taxonomy" id="536980"/>
    <lineage>
        <taxon>Bacteria</taxon>
        <taxon>Pseudomonadati</taxon>
        <taxon>Bacteroidota</taxon>
        <taxon>Chitinophagia</taxon>
        <taxon>Chitinophagales</taxon>
        <taxon>Chitinophagaceae</taxon>
        <taxon>Chitinophaga</taxon>
    </lineage>
</organism>
<dbReference type="CDD" id="cd05199">
    <property type="entry name" value="SDH_like"/>
    <property type="match status" value="1"/>
</dbReference>
<evidence type="ECO:0000256" key="4">
    <source>
        <dbReference type="PIRSR" id="PIRSR018250-1"/>
    </source>
</evidence>
<dbReference type="AlphaFoldDB" id="A0A2P8HH52"/>
<comment type="similarity">
    <text evidence="1">Belongs to the AlaDH/PNT family.</text>
</comment>
<evidence type="ECO:0000256" key="3">
    <source>
        <dbReference type="ARBA" id="ARBA00023027"/>
    </source>
</evidence>
<dbReference type="PANTHER" id="PTHR11133:SF23">
    <property type="entry name" value="SACCHAROPINE DEHYDROGENASE [NAD(+), L-LYSINE-FORMING]"/>
    <property type="match status" value="1"/>
</dbReference>
<evidence type="ECO:0000313" key="7">
    <source>
        <dbReference type="EMBL" id="PSL45552.1"/>
    </source>
</evidence>
<feature type="binding site" evidence="5">
    <location>
        <position position="239"/>
    </location>
    <ligand>
        <name>NAD(+)</name>
        <dbReference type="ChEBI" id="CHEBI:57540"/>
    </ligand>
</feature>
<name>A0A2P8HH52_CHINA</name>
<protein>
    <submittedName>
        <fullName evidence="7">Alanine dehydrogenase</fullName>
    </submittedName>
</protein>
<evidence type="ECO:0000259" key="6">
    <source>
        <dbReference type="SMART" id="SM01003"/>
    </source>
</evidence>